<comment type="caution">
    <text evidence="2">The sequence shown here is derived from an EMBL/GenBank/DDBJ whole genome shotgun (WGS) entry which is preliminary data.</text>
</comment>
<accession>A0ABV2WGX5</accession>
<dbReference type="Pfam" id="PF14022">
    <property type="entry name" value="DUF4238"/>
    <property type="match status" value="1"/>
</dbReference>
<dbReference type="EMBL" id="JBEXZR010000069">
    <property type="protein sequence ID" value="MEU0712604.1"/>
    <property type="molecule type" value="Genomic_DNA"/>
</dbReference>
<dbReference type="InterPro" id="IPR025332">
    <property type="entry name" value="DUF4238"/>
</dbReference>
<organism evidence="2 3">
    <name type="scientific">Streptomyces lavendulocolor</name>
    <dbReference type="NCBI Taxonomy" id="67316"/>
    <lineage>
        <taxon>Bacteria</taxon>
        <taxon>Bacillati</taxon>
        <taxon>Actinomycetota</taxon>
        <taxon>Actinomycetes</taxon>
        <taxon>Kitasatosporales</taxon>
        <taxon>Streptomycetaceae</taxon>
        <taxon>Streptomyces</taxon>
    </lineage>
</organism>
<dbReference type="Proteomes" id="UP001550378">
    <property type="component" value="Unassembled WGS sequence"/>
</dbReference>
<proteinExistence type="predicted"/>
<sequence>MLRQCAGAPDYGTDGSQVRCRSRLGSLDWRGKRNRGGQPVGKASSRKRETKAGGTRDHTVPQMYLKHFAQHVARRRYELKVRRLDKIDEPFPVTPTGIAAETGYYWGISAEGVPHHTVEELFTSLEGRAETVLKVLLNDPEWSLTPRWPLRPDQRRVLAWWMAAQILRTTRQRKRLTHQQAQAPDITSLPQEVHTLAQNNPHLRYIVENIAALALLLEARPWALGFSDMCLLTSDTPVAIWNRPDEEDQLRATALSDILLPLDPHRFLFLPGPATRGTDRHKHVDHLMHAEGAIGFALVEVAYDVADQFVIHHPEHDPWKHWKPNSPDQPKPWEGQTHSAPQYILTYDVFPPSLNIERLWTVEGTASFSRRGARLTRAALPSV</sequence>
<protein>
    <submittedName>
        <fullName evidence="2">DUF4238 domain-containing protein</fullName>
    </submittedName>
</protein>
<reference evidence="2 3" key="1">
    <citation type="submission" date="2024-06" db="EMBL/GenBank/DDBJ databases">
        <title>The Natural Products Discovery Center: Release of the First 8490 Sequenced Strains for Exploring Actinobacteria Biosynthetic Diversity.</title>
        <authorList>
            <person name="Kalkreuter E."/>
            <person name="Kautsar S.A."/>
            <person name="Yang D."/>
            <person name="Bader C.D."/>
            <person name="Teijaro C.N."/>
            <person name="Fluegel L."/>
            <person name="Davis C.M."/>
            <person name="Simpson J.R."/>
            <person name="Lauterbach L."/>
            <person name="Steele A.D."/>
            <person name="Gui C."/>
            <person name="Meng S."/>
            <person name="Li G."/>
            <person name="Viehrig K."/>
            <person name="Ye F."/>
            <person name="Su P."/>
            <person name="Kiefer A.F."/>
            <person name="Nichols A."/>
            <person name="Cepeda A.J."/>
            <person name="Yan W."/>
            <person name="Fan B."/>
            <person name="Jiang Y."/>
            <person name="Adhikari A."/>
            <person name="Zheng C.-J."/>
            <person name="Schuster L."/>
            <person name="Cowan T.M."/>
            <person name="Smanski M.J."/>
            <person name="Chevrette M.G."/>
            <person name="De Carvalho L.P.S."/>
            <person name="Shen B."/>
        </authorList>
    </citation>
    <scope>NUCLEOTIDE SEQUENCE [LARGE SCALE GENOMIC DNA]</scope>
    <source>
        <strain evidence="2 3">NPDC006337</strain>
    </source>
</reference>
<evidence type="ECO:0000313" key="2">
    <source>
        <dbReference type="EMBL" id="MEU0712604.1"/>
    </source>
</evidence>
<evidence type="ECO:0000256" key="1">
    <source>
        <dbReference type="SAM" id="MobiDB-lite"/>
    </source>
</evidence>
<keyword evidence="3" id="KW-1185">Reference proteome</keyword>
<dbReference type="RefSeq" id="WP_359807641.1">
    <property type="nucleotide sequence ID" value="NZ_JBEXZQ010000104.1"/>
</dbReference>
<feature type="region of interest" description="Disordered" evidence="1">
    <location>
        <begin position="25"/>
        <end position="58"/>
    </location>
</feature>
<gene>
    <name evidence="2" type="ORF">ABZ508_35165</name>
</gene>
<name>A0ABV2WGX5_9ACTN</name>
<evidence type="ECO:0000313" key="3">
    <source>
        <dbReference type="Proteomes" id="UP001550378"/>
    </source>
</evidence>
<feature type="compositionally biased region" description="Basic and acidic residues" evidence="1">
    <location>
        <begin position="46"/>
        <end position="58"/>
    </location>
</feature>